<dbReference type="AlphaFoldDB" id="A0A1Q6A1P3"/>
<reference evidence="1 2" key="1">
    <citation type="submission" date="2016-11" db="EMBL/GenBank/DDBJ databases">
        <title>Whole Genome Sequencing of Mucilaginibacter polytrichastri RG4-7(T) isolated from the moss sample.</title>
        <authorList>
            <person name="Li Y."/>
        </authorList>
    </citation>
    <scope>NUCLEOTIDE SEQUENCE [LARGE SCALE GENOMIC DNA]</scope>
    <source>
        <strain evidence="1 2">RG4-7</strain>
    </source>
</reference>
<gene>
    <name evidence="1" type="ORF">RG47T_3399</name>
</gene>
<evidence type="ECO:0000313" key="2">
    <source>
        <dbReference type="Proteomes" id="UP000186720"/>
    </source>
</evidence>
<dbReference type="RefSeq" id="WP_171972545.1">
    <property type="nucleotide sequence ID" value="NZ_FPAM01000020.1"/>
</dbReference>
<name>A0A1Q6A1P3_9SPHI</name>
<comment type="caution">
    <text evidence="1">The sequence shown here is derived from an EMBL/GenBank/DDBJ whole genome shotgun (WGS) entry which is preliminary data.</text>
</comment>
<dbReference type="EMBL" id="MPPL01000001">
    <property type="protein sequence ID" value="OKS87935.1"/>
    <property type="molecule type" value="Genomic_DNA"/>
</dbReference>
<proteinExistence type="predicted"/>
<evidence type="ECO:0000313" key="1">
    <source>
        <dbReference type="EMBL" id="OKS87935.1"/>
    </source>
</evidence>
<dbReference type="Proteomes" id="UP000186720">
    <property type="component" value="Unassembled WGS sequence"/>
</dbReference>
<protein>
    <submittedName>
        <fullName evidence="1">Uncharacterized protein</fullName>
    </submittedName>
</protein>
<sequence>MKIEKIATVTKLVNRFDNELRAILQADLIAVKRTKNELIEKIAQSVQGKNLSAA</sequence>
<organism evidence="1 2">
    <name type="scientific">Mucilaginibacter polytrichastri</name>
    <dbReference type="NCBI Taxonomy" id="1302689"/>
    <lineage>
        <taxon>Bacteria</taxon>
        <taxon>Pseudomonadati</taxon>
        <taxon>Bacteroidota</taxon>
        <taxon>Sphingobacteriia</taxon>
        <taxon>Sphingobacteriales</taxon>
        <taxon>Sphingobacteriaceae</taxon>
        <taxon>Mucilaginibacter</taxon>
    </lineage>
</organism>
<accession>A0A1Q6A1P3</accession>
<keyword evidence="2" id="KW-1185">Reference proteome</keyword>